<name>M2N1K5_BAUPA</name>
<evidence type="ECO:0000313" key="1">
    <source>
        <dbReference type="EMBL" id="EMC92510.1"/>
    </source>
</evidence>
<evidence type="ECO:0000313" key="2">
    <source>
        <dbReference type="Proteomes" id="UP000011761"/>
    </source>
</evidence>
<dbReference type="HOGENOM" id="CLU_2276951_0_0_1"/>
<proteinExistence type="predicted"/>
<dbReference type="KEGG" id="bcom:BAUCODRAFT_27782"/>
<accession>M2N1K5</accession>
<dbReference type="EMBL" id="KB445562">
    <property type="protein sequence ID" value="EMC92510.1"/>
    <property type="molecule type" value="Genomic_DNA"/>
</dbReference>
<dbReference type="RefSeq" id="XP_007680320.1">
    <property type="nucleotide sequence ID" value="XM_007682130.1"/>
</dbReference>
<sequence length="102" mass="12077">MPEEFVETSSMPCAPARDSLWLARKLWDDRWLGRTFPMGKALRDTLGTWHKRGRTAISLQTSKSRTPSDYEELAYWWDCEEELYSGRDVLVVYWEWEVQTAV</sequence>
<gene>
    <name evidence="1" type="ORF">BAUCODRAFT_27782</name>
</gene>
<dbReference type="Proteomes" id="UP000011761">
    <property type="component" value="Unassembled WGS sequence"/>
</dbReference>
<dbReference type="GeneID" id="19110631"/>
<protein>
    <submittedName>
        <fullName evidence="1">Uncharacterized protein</fullName>
    </submittedName>
</protein>
<dbReference type="AlphaFoldDB" id="M2N1K5"/>
<reference evidence="1 2" key="1">
    <citation type="journal article" date="2012" name="PLoS Pathog.">
        <title>Diverse lifestyles and strategies of plant pathogenesis encoded in the genomes of eighteen Dothideomycetes fungi.</title>
        <authorList>
            <person name="Ohm R.A."/>
            <person name="Feau N."/>
            <person name="Henrissat B."/>
            <person name="Schoch C.L."/>
            <person name="Horwitz B.A."/>
            <person name="Barry K.W."/>
            <person name="Condon B.J."/>
            <person name="Copeland A.C."/>
            <person name="Dhillon B."/>
            <person name="Glaser F."/>
            <person name="Hesse C.N."/>
            <person name="Kosti I."/>
            <person name="LaButti K."/>
            <person name="Lindquist E.A."/>
            <person name="Lucas S."/>
            <person name="Salamov A.A."/>
            <person name="Bradshaw R.E."/>
            <person name="Ciuffetti L."/>
            <person name="Hamelin R.C."/>
            <person name="Kema G.H.J."/>
            <person name="Lawrence C."/>
            <person name="Scott J.A."/>
            <person name="Spatafora J.W."/>
            <person name="Turgeon B.G."/>
            <person name="de Wit P.J.G.M."/>
            <person name="Zhong S."/>
            <person name="Goodwin S.B."/>
            <person name="Grigoriev I.V."/>
        </authorList>
    </citation>
    <scope>NUCLEOTIDE SEQUENCE [LARGE SCALE GENOMIC DNA]</scope>
    <source>
        <strain evidence="1 2">UAMH 10762</strain>
    </source>
</reference>
<keyword evidence="2" id="KW-1185">Reference proteome</keyword>
<organism evidence="1 2">
    <name type="scientific">Baudoinia panamericana (strain UAMH 10762)</name>
    <name type="common">Angels' share fungus</name>
    <name type="synonym">Baudoinia compniacensis (strain UAMH 10762)</name>
    <dbReference type="NCBI Taxonomy" id="717646"/>
    <lineage>
        <taxon>Eukaryota</taxon>
        <taxon>Fungi</taxon>
        <taxon>Dikarya</taxon>
        <taxon>Ascomycota</taxon>
        <taxon>Pezizomycotina</taxon>
        <taxon>Dothideomycetes</taxon>
        <taxon>Dothideomycetidae</taxon>
        <taxon>Mycosphaerellales</taxon>
        <taxon>Teratosphaeriaceae</taxon>
        <taxon>Baudoinia</taxon>
    </lineage>
</organism>